<dbReference type="Proteomes" id="UP000077266">
    <property type="component" value="Unassembled WGS sequence"/>
</dbReference>
<proteinExistence type="predicted"/>
<dbReference type="InterPro" id="IPR040898">
    <property type="entry name" value="CxC6"/>
</dbReference>
<feature type="non-terminal residue" evidence="3">
    <location>
        <position position="1"/>
    </location>
</feature>
<evidence type="ECO:0000313" key="3">
    <source>
        <dbReference type="EMBL" id="KZW02391.1"/>
    </source>
</evidence>
<keyword evidence="4" id="KW-1185">Reference proteome</keyword>
<name>A0A165PML9_EXIGL</name>
<accession>A0A165PML9</accession>
<dbReference type="OrthoDB" id="2501483at2759"/>
<evidence type="ECO:0000313" key="4">
    <source>
        <dbReference type="Proteomes" id="UP000077266"/>
    </source>
</evidence>
<protein>
    <recommendedName>
        <fullName evidence="2">CxC6 like cysteine cluster associated with KDZ domain-containing protein</fullName>
    </recommendedName>
</protein>
<dbReference type="InParanoid" id="A0A165PML9"/>
<feature type="non-terminal residue" evidence="3">
    <location>
        <position position="387"/>
    </location>
</feature>
<feature type="domain" description="CxC6 like cysteine cluster associated with KDZ" evidence="2">
    <location>
        <begin position="88"/>
        <end position="157"/>
    </location>
</feature>
<feature type="region of interest" description="Disordered" evidence="1">
    <location>
        <begin position="175"/>
        <end position="212"/>
    </location>
</feature>
<evidence type="ECO:0000256" key="1">
    <source>
        <dbReference type="SAM" id="MobiDB-lite"/>
    </source>
</evidence>
<dbReference type="AlphaFoldDB" id="A0A165PML9"/>
<sequence length="387" mass="43763">FSPSLSAEVILDAFFLHALLKWTRKQPEAPTLCLPHRGTQRSRLHAAMERRNQHMAGTGQDQWAHACDGCSKVRKDTQGRSFRITACVMDGVCIGHPCCAYKDDDGVPCRLPLLHTQDQFCPQHVAQNLICAVRTCILPRSIPFQTCETPSHRALEAALPQPGSSMMQLLERRERNRSFQAARRTGSDSTAVSTPAPGPSHGRGRGKAKSAKTKAVFRRTFTHNEQLIVRPCGIIVARCTMYQAEAVSGAKEFVMRTFPETHPGSKPTYLFYDNNCQLHAYIAAPGHPKVQEYWECIHKPVDVFHFFCKHAETDILCQTYCNPALFPDLMENGKWTFNTSAAEQVNAWLVHFKTVVREMEETRYNFFLDEIISLRNETTVRNLEKKG</sequence>
<feature type="compositionally biased region" description="Basic residues" evidence="1">
    <location>
        <begin position="202"/>
        <end position="212"/>
    </location>
</feature>
<organism evidence="3 4">
    <name type="scientific">Exidia glandulosa HHB12029</name>
    <dbReference type="NCBI Taxonomy" id="1314781"/>
    <lineage>
        <taxon>Eukaryota</taxon>
        <taxon>Fungi</taxon>
        <taxon>Dikarya</taxon>
        <taxon>Basidiomycota</taxon>
        <taxon>Agaricomycotina</taxon>
        <taxon>Agaricomycetes</taxon>
        <taxon>Auriculariales</taxon>
        <taxon>Exidiaceae</taxon>
        <taxon>Exidia</taxon>
    </lineage>
</organism>
<evidence type="ECO:0000259" key="2">
    <source>
        <dbReference type="Pfam" id="PF18721"/>
    </source>
</evidence>
<reference evidence="3 4" key="1">
    <citation type="journal article" date="2016" name="Mol. Biol. Evol.">
        <title>Comparative Genomics of Early-Diverging Mushroom-Forming Fungi Provides Insights into the Origins of Lignocellulose Decay Capabilities.</title>
        <authorList>
            <person name="Nagy L.G."/>
            <person name="Riley R."/>
            <person name="Tritt A."/>
            <person name="Adam C."/>
            <person name="Daum C."/>
            <person name="Floudas D."/>
            <person name="Sun H."/>
            <person name="Yadav J.S."/>
            <person name="Pangilinan J."/>
            <person name="Larsson K.H."/>
            <person name="Matsuura K."/>
            <person name="Barry K."/>
            <person name="Labutti K."/>
            <person name="Kuo R."/>
            <person name="Ohm R.A."/>
            <person name="Bhattacharya S.S."/>
            <person name="Shirouzu T."/>
            <person name="Yoshinaga Y."/>
            <person name="Martin F.M."/>
            <person name="Grigoriev I.V."/>
            <person name="Hibbett D.S."/>
        </authorList>
    </citation>
    <scope>NUCLEOTIDE SEQUENCE [LARGE SCALE GENOMIC DNA]</scope>
    <source>
        <strain evidence="3 4">HHB12029</strain>
    </source>
</reference>
<dbReference type="Pfam" id="PF18721">
    <property type="entry name" value="CxC6"/>
    <property type="match status" value="1"/>
</dbReference>
<gene>
    <name evidence="3" type="ORF">EXIGLDRAFT_580701</name>
</gene>
<dbReference type="EMBL" id="KV425888">
    <property type="protein sequence ID" value="KZW02391.1"/>
    <property type="molecule type" value="Genomic_DNA"/>
</dbReference>